<protein>
    <submittedName>
        <fullName evidence="1">Uncharacterized protein</fullName>
    </submittedName>
</protein>
<reference evidence="1" key="1">
    <citation type="submission" date="2018-02" db="EMBL/GenBank/DDBJ databases">
        <title>Rhizophora mucronata_Transcriptome.</title>
        <authorList>
            <person name="Meera S.P."/>
            <person name="Sreeshan A."/>
            <person name="Augustine A."/>
        </authorList>
    </citation>
    <scope>NUCLEOTIDE SEQUENCE</scope>
    <source>
        <tissue evidence="1">Leaf</tissue>
    </source>
</reference>
<name>A0A2P2J221_RHIMU</name>
<proteinExistence type="predicted"/>
<organism evidence="1">
    <name type="scientific">Rhizophora mucronata</name>
    <name type="common">Asiatic mangrove</name>
    <dbReference type="NCBI Taxonomy" id="61149"/>
    <lineage>
        <taxon>Eukaryota</taxon>
        <taxon>Viridiplantae</taxon>
        <taxon>Streptophyta</taxon>
        <taxon>Embryophyta</taxon>
        <taxon>Tracheophyta</taxon>
        <taxon>Spermatophyta</taxon>
        <taxon>Magnoliopsida</taxon>
        <taxon>eudicotyledons</taxon>
        <taxon>Gunneridae</taxon>
        <taxon>Pentapetalae</taxon>
        <taxon>rosids</taxon>
        <taxon>fabids</taxon>
        <taxon>Malpighiales</taxon>
        <taxon>Rhizophoraceae</taxon>
        <taxon>Rhizophora</taxon>
    </lineage>
</organism>
<dbReference type="AlphaFoldDB" id="A0A2P2J221"/>
<accession>A0A2P2J221</accession>
<dbReference type="EMBL" id="GGEC01007053">
    <property type="protein sequence ID" value="MBW87536.1"/>
    <property type="molecule type" value="Transcribed_RNA"/>
</dbReference>
<evidence type="ECO:0000313" key="1">
    <source>
        <dbReference type="EMBL" id="MBW87536.1"/>
    </source>
</evidence>
<sequence>MMLGVFLSSHLEEVHLVKKSCLEKIINPKYLLSSPRKRTKGRYLRRKLLQMEIWMNKRNQII</sequence>